<evidence type="ECO:0000313" key="1">
    <source>
        <dbReference type="EMBL" id="CAA9556521.1"/>
    </source>
</evidence>
<organism evidence="1">
    <name type="scientific">uncultured Thermomicrobiales bacterium</name>
    <dbReference type="NCBI Taxonomy" id="1645740"/>
    <lineage>
        <taxon>Bacteria</taxon>
        <taxon>Pseudomonadati</taxon>
        <taxon>Thermomicrobiota</taxon>
        <taxon>Thermomicrobia</taxon>
        <taxon>Thermomicrobiales</taxon>
        <taxon>environmental samples</taxon>
    </lineage>
</organism>
<accession>A0A6J4UPZ7</accession>
<protein>
    <submittedName>
        <fullName evidence="1">Uncharacterized protein</fullName>
    </submittedName>
</protein>
<sequence length="74" mass="7702">MSLGPDRAPVVRAVIAWWEIAGALEDSSDGALAAAIRVAMEGRRLGDDAAFALTDDERARVAAVLEDGPVDSPP</sequence>
<dbReference type="EMBL" id="CADCWE010000220">
    <property type="protein sequence ID" value="CAA9556521.1"/>
    <property type="molecule type" value="Genomic_DNA"/>
</dbReference>
<gene>
    <name evidence="1" type="ORF">AVDCRST_MAG73-3304</name>
</gene>
<name>A0A6J4UPZ7_9BACT</name>
<reference evidence="1" key="1">
    <citation type="submission" date="2020-02" db="EMBL/GenBank/DDBJ databases">
        <authorList>
            <person name="Meier V. D."/>
        </authorList>
    </citation>
    <scope>NUCLEOTIDE SEQUENCE</scope>
    <source>
        <strain evidence="1">AVDCRST_MAG73</strain>
    </source>
</reference>
<dbReference type="AlphaFoldDB" id="A0A6J4UPZ7"/>
<proteinExistence type="predicted"/>